<gene>
    <name evidence="9" type="ORF">H6A13_12405</name>
</gene>
<comment type="similarity">
    <text evidence="2">Belongs to the ABC-4 integral membrane protein family. LolC/E subfamily.</text>
</comment>
<keyword evidence="3" id="KW-1003">Cell membrane</keyword>
<dbReference type="GO" id="GO:0098797">
    <property type="term" value="C:plasma membrane protein complex"/>
    <property type="evidence" value="ECO:0007669"/>
    <property type="project" value="TreeGrafter"/>
</dbReference>
<protein>
    <submittedName>
        <fullName evidence="9">FtsX-like permease family protein</fullName>
    </submittedName>
</protein>
<keyword evidence="5 7" id="KW-1133">Transmembrane helix</keyword>
<proteinExistence type="inferred from homology"/>
<reference evidence="9" key="1">
    <citation type="submission" date="2020-08" db="EMBL/GenBank/DDBJ databases">
        <authorList>
            <person name="Cejkova D."/>
            <person name="Kubasova T."/>
            <person name="Jahodarova E."/>
            <person name="Rychlik I."/>
        </authorList>
    </citation>
    <scope>NUCLEOTIDE SEQUENCE</scope>
    <source>
        <strain evidence="9">An420c</strain>
    </source>
</reference>
<feature type="transmembrane region" description="Helical" evidence="7">
    <location>
        <begin position="332"/>
        <end position="356"/>
    </location>
</feature>
<dbReference type="PANTHER" id="PTHR30489:SF0">
    <property type="entry name" value="LIPOPROTEIN-RELEASING SYSTEM TRANSMEMBRANE PROTEIN LOLE"/>
    <property type="match status" value="1"/>
</dbReference>
<comment type="subcellular location">
    <subcellularLocation>
        <location evidence="1">Cell membrane</location>
        <topology evidence="1">Multi-pass membrane protein</topology>
    </subcellularLocation>
</comment>
<evidence type="ECO:0000256" key="4">
    <source>
        <dbReference type="ARBA" id="ARBA00022692"/>
    </source>
</evidence>
<dbReference type="Pfam" id="PF02687">
    <property type="entry name" value="FtsX"/>
    <property type="match status" value="1"/>
</dbReference>
<evidence type="ECO:0000313" key="10">
    <source>
        <dbReference type="Proteomes" id="UP000713880"/>
    </source>
</evidence>
<sequence length="496" mass="56117">MLLFLTLTVITSGLLIGMVVWKGSRDEMKELQMTYGNSFKVTAIIPKTAEDKRLWEETGDQPGYPQYRYKGSKVDDELIRRIREVEGVTAYCKEYTLLSTYLPEIDLIDGLHTYMEKEEEKNGGPLDDLGLTTPWLNKKIVGLQGCTDSTLLPYFRSNTLELIEGDPIRKGDKYQILISDQVAKDNQLEVGDQIRAARLYYPALDKMSREDKRKEEKLPITVESCFTIAGIFHVNIGQYINEWTVEEDIANNFMFIDIDSLAEMYKADGAKYGEALDPLYTASFFVDDPARLDEIITAVKGIPGINWSDYDIRVETSLFESALQPLESMNSLVTFLIVFLLAVCLLFLILVLRIWIGARKKEIGILISLGETKGRILGQMFLEGGILLFASLILAAGITAWSAERIGNGLLDQMNYREEKASQTDLIEEPTSMEEVEIMNEQFQLKNEVDPVEKLPCRLEVSEIMVGGVLLYAILGLVVWLESGKIFRTSLNELTR</sequence>
<dbReference type="InterPro" id="IPR003838">
    <property type="entry name" value="ABC3_permease_C"/>
</dbReference>
<dbReference type="InterPro" id="IPR051447">
    <property type="entry name" value="Lipoprotein-release_system"/>
</dbReference>
<name>A0A938X3D5_9CLOT</name>
<evidence type="ECO:0000256" key="6">
    <source>
        <dbReference type="ARBA" id="ARBA00023136"/>
    </source>
</evidence>
<feature type="transmembrane region" description="Helical" evidence="7">
    <location>
        <begin position="376"/>
        <end position="401"/>
    </location>
</feature>
<evidence type="ECO:0000256" key="5">
    <source>
        <dbReference type="ARBA" id="ARBA00022989"/>
    </source>
</evidence>
<evidence type="ECO:0000256" key="1">
    <source>
        <dbReference type="ARBA" id="ARBA00004651"/>
    </source>
</evidence>
<keyword evidence="4 7" id="KW-0812">Transmembrane</keyword>
<evidence type="ECO:0000259" key="8">
    <source>
        <dbReference type="Pfam" id="PF02687"/>
    </source>
</evidence>
<comment type="caution">
    <text evidence="9">The sequence shown here is derived from an EMBL/GenBank/DDBJ whole genome shotgun (WGS) entry which is preliminary data.</text>
</comment>
<keyword evidence="6 7" id="KW-0472">Membrane</keyword>
<feature type="domain" description="ABC3 transporter permease C-terminal" evidence="8">
    <location>
        <begin position="335"/>
        <end position="410"/>
    </location>
</feature>
<dbReference type="GO" id="GO:0044874">
    <property type="term" value="P:lipoprotein localization to outer membrane"/>
    <property type="evidence" value="ECO:0007669"/>
    <property type="project" value="TreeGrafter"/>
</dbReference>
<evidence type="ECO:0000256" key="2">
    <source>
        <dbReference type="ARBA" id="ARBA00005236"/>
    </source>
</evidence>
<evidence type="ECO:0000256" key="3">
    <source>
        <dbReference type="ARBA" id="ARBA00022475"/>
    </source>
</evidence>
<dbReference type="PANTHER" id="PTHR30489">
    <property type="entry name" value="LIPOPROTEIN-RELEASING SYSTEM TRANSMEMBRANE PROTEIN LOLE"/>
    <property type="match status" value="1"/>
</dbReference>
<dbReference type="AlphaFoldDB" id="A0A938X3D5"/>
<feature type="transmembrane region" description="Helical" evidence="7">
    <location>
        <begin position="464"/>
        <end position="481"/>
    </location>
</feature>
<accession>A0A938X3D5</accession>
<dbReference type="EMBL" id="JACJLV010000073">
    <property type="protein sequence ID" value="MBM6827880.1"/>
    <property type="molecule type" value="Genomic_DNA"/>
</dbReference>
<organism evidence="9 10">
    <name type="scientific">Mordavella massiliensis</name>
    <dbReference type="NCBI Taxonomy" id="1871024"/>
    <lineage>
        <taxon>Bacteria</taxon>
        <taxon>Bacillati</taxon>
        <taxon>Bacillota</taxon>
        <taxon>Clostridia</taxon>
        <taxon>Eubacteriales</taxon>
        <taxon>Clostridiaceae</taxon>
        <taxon>Mordavella</taxon>
    </lineage>
</organism>
<keyword evidence="10" id="KW-1185">Reference proteome</keyword>
<reference evidence="9" key="2">
    <citation type="journal article" date="2021" name="Sci. Rep.">
        <title>The distribution of antibiotic resistance genes in chicken gut microbiota commensals.</title>
        <authorList>
            <person name="Juricova H."/>
            <person name="Matiasovicova J."/>
            <person name="Kubasova T."/>
            <person name="Cejkova D."/>
            <person name="Rychlik I."/>
        </authorList>
    </citation>
    <scope>NUCLEOTIDE SEQUENCE</scope>
    <source>
        <strain evidence="9">An420c</strain>
    </source>
</reference>
<evidence type="ECO:0000313" key="9">
    <source>
        <dbReference type="EMBL" id="MBM6827880.1"/>
    </source>
</evidence>
<dbReference type="Proteomes" id="UP000713880">
    <property type="component" value="Unassembled WGS sequence"/>
</dbReference>
<evidence type="ECO:0000256" key="7">
    <source>
        <dbReference type="SAM" id="Phobius"/>
    </source>
</evidence>